<organism evidence="1 2">
    <name type="scientific">Aspergillus welwitschiae</name>
    <dbReference type="NCBI Taxonomy" id="1341132"/>
    <lineage>
        <taxon>Eukaryota</taxon>
        <taxon>Fungi</taxon>
        <taxon>Dikarya</taxon>
        <taxon>Ascomycota</taxon>
        <taxon>Pezizomycotina</taxon>
        <taxon>Eurotiomycetes</taxon>
        <taxon>Eurotiomycetidae</taxon>
        <taxon>Eurotiales</taxon>
        <taxon>Aspergillaceae</taxon>
        <taxon>Aspergillus</taxon>
        <taxon>Aspergillus subgen. Circumdati</taxon>
    </lineage>
</organism>
<dbReference type="RefSeq" id="XP_026628892.1">
    <property type="nucleotide sequence ID" value="XM_026765413.1"/>
</dbReference>
<dbReference type="STRING" id="1341132.A0A3F3Q9J6"/>
<sequence length="320" mass="36706">MIFDIDVYDHPETSAFLKDELSLLNEQIRIVEGLEHARARLLAKSSLEYNTLSKCDVFMRYANESTPGSNFDLEIRKLSLDELAFCSISFEDRRLKHVVHHFKAANIRKYMTTTHVSCLERQEIFRRLNRLCAESEGKPFKEIYSSAYMVYNNFLAKGSMESNEMDVETSLDPEPDTMAKQPGSFEFPTARWSNIDKVFPAQAANAIRHAPQRIVDPEITDCVRSKFPRGRSEGDAIVWLDIGSNGALPFLPTYRSGIEMEQVRAIFGDAICDAVDESDLRKWEKRNGRLSTTECVKMKVFCHMELRIGYDTTIAKKLFN</sequence>
<accession>A0A3F3Q9J6</accession>
<dbReference type="GeneID" id="38133769"/>
<reference evidence="1 2" key="1">
    <citation type="submission" date="2018-07" db="EMBL/GenBank/DDBJ databases">
        <title>The genomes of Aspergillus section Nigri reveals drivers in fungal speciation.</title>
        <authorList>
            <consortium name="DOE Joint Genome Institute"/>
            <person name="Vesth T.C."/>
            <person name="Nybo J."/>
            <person name="Theobald S."/>
            <person name="Brandl J."/>
            <person name="Frisvad J.C."/>
            <person name="Nielsen K.F."/>
            <person name="Lyhne E.K."/>
            <person name="Kogle M.E."/>
            <person name="Kuo A."/>
            <person name="Riley R."/>
            <person name="Clum A."/>
            <person name="Nolan M."/>
            <person name="Lipzen A."/>
            <person name="Salamov A."/>
            <person name="Henrissat B."/>
            <person name="Wiebenga A."/>
            <person name="De vries R.P."/>
            <person name="Grigoriev I.V."/>
            <person name="Mortensen U.H."/>
            <person name="Andersen M.R."/>
            <person name="Baker S.E."/>
        </authorList>
    </citation>
    <scope>NUCLEOTIDE SEQUENCE [LARGE SCALE GENOMIC DNA]</scope>
    <source>
        <strain evidence="1 2">CBS 139.54b</strain>
    </source>
</reference>
<keyword evidence="2" id="KW-1185">Reference proteome</keyword>
<proteinExistence type="predicted"/>
<dbReference type="AlphaFoldDB" id="A0A3F3Q9J6"/>
<evidence type="ECO:0000313" key="2">
    <source>
        <dbReference type="Proteomes" id="UP000253729"/>
    </source>
</evidence>
<protein>
    <submittedName>
        <fullName evidence="1">Uncharacterized protein</fullName>
    </submittedName>
</protein>
<name>A0A3F3Q9J6_9EURO</name>
<evidence type="ECO:0000313" key="1">
    <source>
        <dbReference type="EMBL" id="RDH35870.1"/>
    </source>
</evidence>
<gene>
    <name evidence="1" type="ORF">BDQ94DRAFT_139370</name>
</gene>
<dbReference type="Proteomes" id="UP000253729">
    <property type="component" value="Unassembled WGS sequence"/>
</dbReference>
<dbReference type="EMBL" id="KZ852039">
    <property type="protein sequence ID" value="RDH35870.1"/>
    <property type="molecule type" value="Genomic_DNA"/>
</dbReference>